<sequence length="363" mass="41119">MTSKEFFCAEVGQLGSAFTIDYDEDISVAALKDVIHHKRCYDCEANKIKLYLAKHNSSWLPEDCTAARELDEGKVHQDIQAIIDRGPMTATWILSELCETERMDYPPSQHIHVLVVIPDSHQTKTAKCDQLRREYPLSSCPPTEEWLLRQKLGLDYATIEIKEVVDDSVPGFPWAIETEAIRSALLDYMNEHLRDACVTEGQRTKFLVDAAAMSKNLLDHDDPSKWPFKVTGTTDFMVIDDVARRVNDVFAGVRFVVEVKQGQPGSDEQRKLLLSLLAADAKSEERATPMGLLTNLQDYWYFLWFTTGHKIARLVLTRPANAFKMMEVLLQDDTADSHEEVSLVPVTLASLPPSKRQKRSHPA</sequence>
<proteinExistence type="predicted"/>
<evidence type="ECO:0000256" key="1">
    <source>
        <dbReference type="ARBA" id="ARBA00004340"/>
    </source>
</evidence>
<accession>A0AAV2Z3G9</accession>
<feature type="domain" description="Crinkler effector protein N-terminal" evidence="4">
    <location>
        <begin position="6"/>
        <end position="116"/>
    </location>
</feature>
<comment type="caution">
    <text evidence="5">The sequence shown here is derived from an EMBL/GenBank/DDBJ whole genome shotgun (WGS) entry which is preliminary data.</text>
</comment>
<keyword evidence="6" id="KW-1185">Reference proteome</keyword>
<dbReference type="AlphaFoldDB" id="A0AAV2Z3G9"/>
<evidence type="ECO:0000313" key="5">
    <source>
        <dbReference type="EMBL" id="DBA00175.1"/>
    </source>
</evidence>
<gene>
    <name evidence="5" type="ORF">N0F65_007800</name>
</gene>
<evidence type="ECO:0000259" key="4">
    <source>
        <dbReference type="Pfam" id="PF20147"/>
    </source>
</evidence>
<comment type="subcellular location">
    <subcellularLocation>
        <location evidence="1">Host cell</location>
    </subcellularLocation>
    <subcellularLocation>
        <location evidence="2">Secreted</location>
    </subcellularLocation>
</comment>
<protein>
    <recommendedName>
        <fullName evidence="4">Crinkler effector protein N-terminal domain-containing protein</fullName>
    </recommendedName>
</protein>
<organism evidence="5 6">
    <name type="scientific">Lagenidium giganteum</name>
    <dbReference type="NCBI Taxonomy" id="4803"/>
    <lineage>
        <taxon>Eukaryota</taxon>
        <taxon>Sar</taxon>
        <taxon>Stramenopiles</taxon>
        <taxon>Oomycota</taxon>
        <taxon>Peronosporomycetes</taxon>
        <taxon>Pythiales</taxon>
        <taxon>Pythiaceae</taxon>
    </lineage>
</organism>
<name>A0AAV2Z3G9_9STRA</name>
<dbReference type="Proteomes" id="UP001146120">
    <property type="component" value="Unassembled WGS sequence"/>
</dbReference>
<evidence type="ECO:0000256" key="2">
    <source>
        <dbReference type="ARBA" id="ARBA00004613"/>
    </source>
</evidence>
<reference evidence="5" key="2">
    <citation type="journal article" date="2023" name="Microbiol Resour">
        <title>Decontamination and Annotation of the Draft Genome Sequence of the Oomycete Lagenidium giganteum ARSEF 373.</title>
        <authorList>
            <person name="Morgan W.R."/>
            <person name="Tartar A."/>
        </authorList>
    </citation>
    <scope>NUCLEOTIDE SEQUENCE</scope>
    <source>
        <strain evidence="5">ARSEF 373</strain>
    </source>
</reference>
<dbReference type="EMBL" id="DAKRPA010000068">
    <property type="protein sequence ID" value="DBA00175.1"/>
    <property type="molecule type" value="Genomic_DNA"/>
</dbReference>
<dbReference type="InterPro" id="IPR045379">
    <property type="entry name" value="Crinkler_N"/>
</dbReference>
<reference evidence="5" key="1">
    <citation type="submission" date="2022-11" db="EMBL/GenBank/DDBJ databases">
        <authorList>
            <person name="Morgan W.R."/>
            <person name="Tartar A."/>
        </authorList>
    </citation>
    <scope>NUCLEOTIDE SEQUENCE</scope>
    <source>
        <strain evidence="5">ARSEF 373</strain>
    </source>
</reference>
<dbReference type="Pfam" id="PF20147">
    <property type="entry name" value="Crinkler"/>
    <property type="match status" value="1"/>
</dbReference>
<dbReference type="GO" id="GO:0005576">
    <property type="term" value="C:extracellular region"/>
    <property type="evidence" value="ECO:0007669"/>
    <property type="project" value="UniProtKB-SubCell"/>
</dbReference>
<evidence type="ECO:0000256" key="3">
    <source>
        <dbReference type="ARBA" id="ARBA00022525"/>
    </source>
</evidence>
<dbReference type="GO" id="GO:0043657">
    <property type="term" value="C:host cell"/>
    <property type="evidence" value="ECO:0007669"/>
    <property type="project" value="UniProtKB-SubCell"/>
</dbReference>
<evidence type="ECO:0000313" key="6">
    <source>
        <dbReference type="Proteomes" id="UP001146120"/>
    </source>
</evidence>
<keyword evidence="3" id="KW-0964">Secreted</keyword>